<reference evidence="1" key="1">
    <citation type="journal article" date="2015" name="Nature">
        <title>Complex archaea that bridge the gap between prokaryotes and eukaryotes.</title>
        <authorList>
            <person name="Spang A."/>
            <person name="Saw J.H."/>
            <person name="Jorgensen S.L."/>
            <person name="Zaremba-Niedzwiedzka K."/>
            <person name="Martijn J."/>
            <person name="Lind A.E."/>
            <person name="van Eijk R."/>
            <person name="Schleper C."/>
            <person name="Guy L."/>
            <person name="Ettema T.J."/>
        </authorList>
    </citation>
    <scope>NUCLEOTIDE SEQUENCE</scope>
</reference>
<name>A0A0F9E697_9ZZZZ</name>
<evidence type="ECO:0000313" key="1">
    <source>
        <dbReference type="EMBL" id="KKL69504.1"/>
    </source>
</evidence>
<comment type="caution">
    <text evidence="1">The sequence shown here is derived from an EMBL/GenBank/DDBJ whole genome shotgun (WGS) entry which is preliminary data.</text>
</comment>
<protein>
    <submittedName>
        <fullName evidence="1">Uncharacterized protein</fullName>
    </submittedName>
</protein>
<dbReference type="EMBL" id="LAZR01026191">
    <property type="protein sequence ID" value="KKL69504.1"/>
    <property type="molecule type" value="Genomic_DNA"/>
</dbReference>
<dbReference type="AlphaFoldDB" id="A0A0F9E697"/>
<gene>
    <name evidence="1" type="ORF">LCGC14_2114350</name>
</gene>
<organism evidence="1">
    <name type="scientific">marine sediment metagenome</name>
    <dbReference type="NCBI Taxonomy" id="412755"/>
    <lineage>
        <taxon>unclassified sequences</taxon>
        <taxon>metagenomes</taxon>
        <taxon>ecological metagenomes</taxon>
    </lineage>
</organism>
<accession>A0A0F9E697</accession>
<sequence>MSKFKVGNEVRIVRNDGHHWGMEQCLNKIGVITTVIPRYYIDTNEDAYLIDKNKYYINFTNDMLKLVGKKNPNNNIVIRE</sequence>
<proteinExistence type="predicted"/>